<feature type="domain" description="Mycothiol-dependent maleylpyruvate isomerase metal-binding" evidence="2">
    <location>
        <begin position="17"/>
        <end position="125"/>
    </location>
</feature>
<dbReference type="Pfam" id="PF11716">
    <property type="entry name" value="MDMPI_N"/>
    <property type="match status" value="1"/>
</dbReference>
<dbReference type="InterPro" id="IPR017517">
    <property type="entry name" value="Maleyloyr_isom"/>
</dbReference>
<evidence type="ECO:0000259" key="2">
    <source>
        <dbReference type="Pfam" id="PF11716"/>
    </source>
</evidence>
<accession>A0A7W4UBY0</accession>
<sequence length="232" mass="24556">MTDADLDHLALLELTQRDFLAAIDLAPADAPVPACGAWTVADLVDHLAGIHHWAAAMARGQDEVPLDRDGAPLAEHYARCARELAATLADVGPDAPCETLEGAGRASFWRRRQLHETLVHLWDLRTAAGLAVDAPPEVWADTVDEVVHVMQPRQVRLGRMPALDVALDLTALDAGRTWRLGPGRDAPHAAVAGSAASLALLLWGRRTPGGPHLAVAGDAAALDRALAQALVP</sequence>
<evidence type="ECO:0000313" key="4">
    <source>
        <dbReference type="Proteomes" id="UP000518206"/>
    </source>
</evidence>
<dbReference type="InterPro" id="IPR024344">
    <property type="entry name" value="MDMPI_metal-binding"/>
</dbReference>
<evidence type="ECO:0000259" key="1">
    <source>
        <dbReference type="Pfam" id="PF07398"/>
    </source>
</evidence>
<dbReference type="EMBL" id="JACHVX010000001">
    <property type="protein sequence ID" value="MBB2921390.1"/>
    <property type="molecule type" value="Genomic_DNA"/>
</dbReference>
<dbReference type="Pfam" id="PF07398">
    <property type="entry name" value="MDMPI_C"/>
    <property type="match status" value="1"/>
</dbReference>
<dbReference type="RefSeq" id="WP_183294418.1">
    <property type="nucleotide sequence ID" value="NZ_JACHVX010000001.1"/>
</dbReference>
<organism evidence="3 4">
    <name type="scientific">Cellulomonas cellasea</name>
    <dbReference type="NCBI Taxonomy" id="43670"/>
    <lineage>
        <taxon>Bacteria</taxon>
        <taxon>Bacillati</taxon>
        <taxon>Actinomycetota</taxon>
        <taxon>Actinomycetes</taxon>
        <taxon>Micrococcales</taxon>
        <taxon>Cellulomonadaceae</taxon>
        <taxon>Cellulomonas</taxon>
    </lineage>
</organism>
<dbReference type="AlphaFoldDB" id="A0A7W4UBY0"/>
<dbReference type="InterPro" id="IPR010872">
    <property type="entry name" value="MDMPI_C-term_domain"/>
</dbReference>
<dbReference type="GO" id="GO:0046872">
    <property type="term" value="F:metal ion binding"/>
    <property type="evidence" value="ECO:0007669"/>
    <property type="project" value="InterPro"/>
</dbReference>
<feature type="domain" description="MDMPI C-terminal" evidence="1">
    <location>
        <begin position="140"/>
        <end position="224"/>
    </location>
</feature>
<dbReference type="GO" id="GO:0005886">
    <property type="term" value="C:plasma membrane"/>
    <property type="evidence" value="ECO:0007669"/>
    <property type="project" value="TreeGrafter"/>
</dbReference>
<dbReference type="PANTHER" id="PTHR40758:SF1">
    <property type="entry name" value="CONSERVED PROTEIN"/>
    <property type="match status" value="1"/>
</dbReference>
<proteinExistence type="predicted"/>
<protein>
    <submittedName>
        <fullName evidence="3">Uncharacterized protein (TIGR03083 family)</fullName>
    </submittedName>
</protein>
<gene>
    <name evidence="3" type="ORF">FHR80_000284</name>
</gene>
<comment type="caution">
    <text evidence="3">The sequence shown here is derived from an EMBL/GenBank/DDBJ whole genome shotgun (WGS) entry which is preliminary data.</text>
</comment>
<dbReference type="NCBIfam" id="TIGR03083">
    <property type="entry name" value="maleylpyruvate isomerase family mycothiol-dependent enzyme"/>
    <property type="match status" value="1"/>
</dbReference>
<reference evidence="3 4" key="1">
    <citation type="submission" date="2020-08" db="EMBL/GenBank/DDBJ databases">
        <title>The Agave Microbiome: Exploring the role of microbial communities in plant adaptations to desert environments.</title>
        <authorList>
            <person name="Partida-Martinez L.P."/>
        </authorList>
    </citation>
    <scope>NUCLEOTIDE SEQUENCE [LARGE SCALE GENOMIC DNA]</scope>
    <source>
        <strain evidence="3 4">RAS26</strain>
    </source>
</reference>
<reference evidence="3 4" key="2">
    <citation type="submission" date="2020-08" db="EMBL/GenBank/DDBJ databases">
        <authorList>
            <person name="Partida-Martinez L."/>
            <person name="Huntemann M."/>
            <person name="Clum A."/>
            <person name="Wang J."/>
            <person name="Palaniappan K."/>
            <person name="Ritter S."/>
            <person name="Chen I.-M."/>
            <person name="Stamatis D."/>
            <person name="Reddy T."/>
            <person name="O'Malley R."/>
            <person name="Daum C."/>
            <person name="Shapiro N."/>
            <person name="Ivanova N."/>
            <person name="Kyrpides N."/>
            <person name="Woyke T."/>
        </authorList>
    </citation>
    <scope>NUCLEOTIDE SEQUENCE [LARGE SCALE GENOMIC DNA]</scope>
    <source>
        <strain evidence="3 4">RAS26</strain>
    </source>
</reference>
<dbReference type="SUPFAM" id="SSF109854">
    <property type="entry name" value="DinB/YfiT-like putative metalloenzymes"/>
    <property type="match status" value="1"/>
</dbReference>
<name>A0A7W4UBY0_9CELL</name>
<dbReference type="PANTHER" id="PTHR40758">
    <property type="entry name" value="CONSERVED PROTEIN"/>
    <property type="match status" value="1"/>
</dbReference>
<evidence type="ECO:0000313" key="3">
    <source>
        <dbReference type="EMBL" id="MBB2921390.1"/>
    </source>
</evidence>
<dbReference type="InterPro" id="IPR034660">
    <property type="entry name" value="DinB/YfiT-like"/>
</dbReference>
<dbReference type="Proteomes" id="UP000518206">
    <property type="component" value="Unassembled WGS sequence"/>
</dbReference>